<feature type="region of interest" description="Disordered" evidence="15">
    <location>
        <begin position="564"/>
        <end position="603"/>
    </location>
</feature>
<evidence type="ECO:0000256" key="3">
    <source>
        <dbReference type="ARBA" id="ARBA00008887"/>
    </source>
</evidence>
<keyword evidence="10" id="KW-0969">Cilium</keyword>
<dbReference type="GO" id="GO:0030286">
    <property type="term" value="C:dynein complex"/>
    <property type="evidence" value="ECO:0007669"/>
    <property type="project" value="UniProtKB-KW"/>
</dbReference>
<protein>
    <recommendedName>
        <fullName evidence="25">Calmodulin</fullName>
    </recommendedName>
</protein>
<feature type="compositionally biased region" description="Basic and acidic residues" evidence="15">
    <location>
        <begin position="2185"/>
        <end position="2200"/>
    </location>
</feature>
<evidence type="ECO:0000259" key="22">
    <source>
        <dbReference type="Pfam" id="PF22597"/>
    </source>
</evidence>
<proteinExistence type="inferred from homology"/>
<dbReference type="FunFam" id="3.40.50.300:FF:000063">
    <property type="entry name" value="dynein heavy chain 6, axonemal"/>
    <property type="match status" value="1"/>
</dbReference>
<dbReference type="Gene3D" id="1.10.8.710">
    <property type="match status" value="1"/>
</dbReference>
<dbReference type="PANTHER" id="PTHR45703:SF36">
    <property type="entry name" value="DYNEIN HEAVY CHAIN, CYTOPLASMIC"/>
    <property type="match status" value="1"/>
</dbReference>
<evidence type="ECO:0000313" key="24">
    <source>
        <dbReference type="Proteomes" id="UP001515480"/>
    </source>
</evidence>
<comment type="caution">
    <text evidence="23">The sequence shown here is derived from an EMBL/GenBank/DDBJ whole genome shotgun (WGS) entry which is preliminary data.</text>
</comment>
<dbReference type="Gene3D" id="1.10.472.130">
    <property type="match status" value="1"/>
</dbReference>
<dbReference type="SUPFAM" id="SSF52540">
    <property type="entry name" value="P-loop containing nucleoside triphosphate hydrolases"/>
    <property type="match status" value="4"/>
</dbReference>
<dbReference type="FunFam" id="1.20.920.20:FF:000001">
    <property type="entry name" value="dynein heavy chain 2, axonemal"/>
    <property type="match status" value="1"/>
</dbReference>
<feature type="compositionally biased region" description="Low complexity" evidence="15">
    <location>
        <begin position="59"/>
        <end position="70"/>
    </location>
</feature>
<evidence type="ECO:0000259" key="18">
    <source>
        <dbReference type="Pfam" id="PF12777"/>
    </source>
</evidence>
<evidence type="ECO:0000259" key="19">
    <source>
        <dbReference type="Pfam" id="PF12780"/>
    </source>
</evidence>
<feature type="domain" description="Dynein 2 heavy chain 1 cytoplasmic ATPase lid" evidence="22">
    <location>
        <begin position="2441"/>
        <end position="2530"/>
    </location>
</feature>
<evidence type="ECO:0000256" key="11">
    <source>
        <dbReference type="ARBA" id="ARBA00023175"/>
    </source>
</evidence>
<comment type="subcellular location">
    <subcellularLocation>
        <location evidence="1">Cell projection</location>
        <location evidence="1">Cilium</location>
    </subcellularLocation>
    <subcellularLocation>
        <location evidence="2">Cytoplasm</location>
        <location evidence="2">Cytoskeleton</location>
    </subcellularLocation>
</comment>
<dbReference type="InterPro" id="IPR042228">
    <property type="entry name" value="Dynein_linker_3"/>
</dbReference>
<dbReference type="Gene3D" id="1.10.287.2620">
    <property type="match status" value="1"/>
</dbReference>
<feature type="coiled-coil region" evidence="14">
    <location>
        <begin position="3408"/>
        <end position="3435"/>
    </location>
</feature>
<dbReference type="Pfam" id="PF08393">
    <property type="entry name" value="DHC_N2"/>
    <property type="match status" value="1"/>
</dbReference>
<dbReference type="Gene3D" id="6.10.140.1060">
    <property type="match status" value="1"/>
</dbReference>
<feature type="compositionally biased region" description="Low complexity" evidence="15">
    <location>
        <begin position="569"/>
        <end position="582"/>
    </location>
</feature>
<keyword evidence="5" id="KW-0493">Microtubule</keyword>
<evidence type="ECO:0000259" key="16">
    <source>
        <dbReference type="Pfam" id="PF08393"/>
    </source>
</evidence>
<dbReference type="Pfam" id="PF12781">
    <property type="entry name" value="AAA_9"/>
    <property type="match status" value="1"/>
</dbReference>
<sequence>MSRSGLGVARELRSLAPSPAEASAATRPQTTAGALRSTPSPLPARPASSVGARVPRAQSAALLPRHSAPAPRAPPPAAACGGTQSQPSLSLSLSASPPALSASPPGGGAAWARAAWPAERSVGGVAPRGTLQSRCERQRGGAAAAETGGAEAAAPAAAPTGAGGERGVEGGEEEAAAEAAPSAAELFLEQMEVALESKAFVYVVIASNLDVWDPYALRIVPYSWLTVPKYRNNHFTFSASGVTHLVMREGKQEAEFVSLSEWKREASLFRRLRGIAFFSIYHRWRAYSLWKMKLNGEKRQAAASVLNKEARPPLRTAIALNPIFGPALVRVRSMCEKLHTLPLHALRKSGAGAPLEQAPPPCLLLPALWREAAPLTPPPPAGRQRVGRGLETMLDSYVAPSLLNDDEAGKGGRMMMRPDVFLEATLGASFTEGQRSFLHRAQLSTLRTQMFRFARCVDCMVRSTLMIRLLDTFEELCLLFGSRDLFHAPERPGVRWDAALWLSHVCGRPSLRGGTRSESAALLDLSLAPKGLAWRMFKKCSEGDRALAVQSGLMAVVRRGGGEAEEEGAANGAAAGEAAEPARMARGEESGAQKDEEGGEGGEKGVLFTVSIELQDFEVRSTTGRVRDKYVVGGDIHIVPAEPAWKQLLDAVTLEQIVDVLSTVEPTLRNQGLLDFFEAKGHAVAQLIGFDTLQDPRDEEDDFELQPLLTRTGRSYLEVLRTVVKRNCVQLEALLLGYRSHLALYHENEARPPPPHAPAAPCRRAAPCGQAFEVESLRRESLDEFRRRLDRYAAQVSLFTQMRSTVIVGLFRVDATGLRDRFLPSPQRCLDEIHALLPAMASDECEALLQETTDADSRVMSHPDDVKEFVELTIFEQSLQDKYSEFVARFGHLSDMHELMADYSIARTDDSKARIAMLDQVLSSLRYNMANFENAHPQKVVYWKEQVEHLVGALRTRANAHRINVEQPLVFDGDTDPQEALEHIDSIKEELAELQRLNEEYEYFQTVLKISVTPCDEVDDLQESVQLIESVWSSFGEIQEKEEEWKDVSITEIDLGQLRGMITKCTMLINRGSRNMPPNSVVPKLAGRIEQLKNSEPVIIALRSPALRAQHWAKIDRLVGTAVPRLESLTLSKLIKCGLDTRHKTISRIALEATQEGALLETLDRVAKTWANTEFVLRPYKDLKDVYVLGSVDDVSAVHEETQLLVRAVASSPFVGPIYSEVNLWEKKLETFSLVLEEWLQCQRSWIHIEAIFSAKDMQRQLPEELKMFMGVDKFWRKLMKRVEGDPSALRQATFQGLLDALRQENATLALISKRVEEFLDTKRKAFPRFCFLSNDELIEILAQTRDIEAVQPHLIKCFDNIKCLEFSTPGTAATDVLAMVSSEEESVPFHKPVKIRGPVEEWMSKVEQAMQTTLHKLLEKAVSDYEVTPRLEWVLKHFAQPTITCGEIMWTRHVWKVFEEVDPLSHLAALLEREIQQLTSLAELVAGDLDALLRRKIVSLITADVHHRDITQSMVDARVDDKGSFTWLMQLKFNMEEGDQVDASAPSSVCMARQASACLAYLYEYQGATTRLVVTPLTDRCWMTITGALHLCLGASPSGPAGTGKTESVKDLAKGLATQCVVYNCSDQLDYKIMGKLFAGVAMCGCWTCLDEFNRIDIEVLSVVAQQLRSLRTALLQSLDRFILQGEEITLRRSCGVFITMNPGYAGRTELPDNLKALFRPVSMMVPDYALIAEIMLYAEGFTEANTLSRKMVKMFKLCSEQLSQQDHYDYGLRQVKSVLMIAGAQRRAAPDVHESVALIRAMSEVNEPRFIPRDLPLFHAIVGDLYPNVTPMAGDFSEVIRVIEEELVARGLQPEAAFVNKVVQLWQTINVRFGLMLVGPAAGGKTTATTSLQDALNALYDGGSEDELHQPTHVTALFPKCLSLGELYGEFNATTQEWQDGVGSSAIRDAVMESQDSDDWRWVVFDGPVDAVWIESMNTVLDDNKTLCLANAERIKLSNQMRILFEVLDLAVASPATVSRCGMVYVSDSSLTWRAYVTSWAQRELPAVGWGEEACDTLLALFDDCIPDGLKYVRQQCTEIISTCDMQLVSSLCALYLCLMPRMGLVEAEGKPLVEEAIPHLFAYCFVWTIGSSIDSEHWAGFDDFCRRKVDPGADYFPPAGDVRDYVPGCLVKTQDEALQTQDSKDASSKANSRDLARRPSSAASRQHNSGAAAALQSVKPGKGKDKTKEHELIHWRTRMTSFKPNPKAPFHSIFVPTVDTLRFSLLVKINLNSARPTLICGSAGVGKSAISSSVMSELAATGDWLIAPSSFSARTSADSTQKSISFNLDKRRKNVMGPPLGKRIALFIDDVNMAPVEASGAAPPIELLRQLLDRGGFYDRLKLFWIGIIDVSFLFAAGEQGGARNLLSPRFTRHCHTIAFPSPSDESMRLIFSSMVANLLESNRELLPCRKALVESSIDLFKSVVAELKPIPSRPHYTFNLRDMFRMLQGILMVRERYVSSKEKLLALWLHEAMRTYHDRLVDDADRTWLKDKLLELQRIRWRVPEQLDMLSNGELMFGAYMKKGVPPSEQHYEQVPSPRDTLPKLLTEYLSDYNSANDPLYLSFFWYAVEHISRTVRALRPPRGAVMMVGVGGSGQLPISRLASFICGHEFEMVEMNKGYGVPQFREELKKLYIRAGVKNETLCVTLNEPGELFLADVNTMLNSGEIADLFNREEMTSIVSDMRPICSEQGILETRDNIRGFFFSRVRANLRLILMFSPVGAFRSYCRMFPSLISCCTIDWYDSWPEEALRSVADSILGNVDLGDADNARSSILHMSAYTHLTVRDKFTVKFWEEERRRQYVTPRTFVELVAVFSYLIVKKRNALESSIARLESGLEKLHAAEMLIDKLQIELNDLQPVLVSKSLQTEQLLERVSSEKDRAAAQRASVEEERESVSLKAEAVQRLNDEAQADLESAMPAYNDAVAALSALSKQDLNEVKGYISPPALVRKVMEAVCFLLLGRLADWDAAKKVLSDPDLMRKLISYDKDNIPPHTIAAIKNYYNDPEFVPEVVQRVSTAAKSLCLWCRALKVYDDVMKEVIPKKATLAEQQVMLEREMATLQKIEDHLAEVVARVNRLEEECNATVAEKVRLADTAQLTQERLARADKLTSGLASEKVRWIETAARLRESRVRLLGDVFLASAFFVYCGPHTSDYRRLMIDDWAQELGQLGIWVPGETPFSLVEWEADPVKQRRWQQFGLPVGDFATENAILATKGRQWPLIIDPQGQAVAWIKKMYEEEPFTSLRVGKTSKSSGKHGNLEESLEAAVHLGTVLLLQDLGEQLDPSLDPAMRRTPPGTPVRVNSEVQFNENFQLYMTTELPNPHYLPQDCIKVTLINFSVTTSGLEDQLLGLVVSEERPELEQQRSMLIVQMARDAKELEELEEKLLQLLASSDGASVLDDESLVDTLAAAKVTALQTKARIEEREVTKAQLFETMREYLPVAVRGSLLYFVIVDLAKIEAMSVQLAYTNVSLITELPAFANMLEHFKANASLWLDWMRQSSPWSLPPPKDFAEDSSIRMQLLVKVLRPELLLGAIDGLTASILGDHFIERPPLELSKAFDDSSASIPLLFILSSGSDPMEELLRLSHTMGFDGKC</sequence>
<dbReference type="InterPro" id="IPR024317">
    <property type="entry name" value="Dynein_heavy_chain_D4_dom"/>
</dbReference>
<dbReference type="GO" id="GO:0005874">
    <property type="term" value="C:microtubule"/>
    <property type="evidence" value="ECO:0007669"/>
    <property type="project" value="UniProtKB-KW"/>
</dbReference>
<feature type="coiled-coil region" evidence="14">
    <location>
        <begin position="980"/>
        <end position="1007"/>
    </location>
</feature>
<dbReference type="Pfam" id="PF17852">
    <property type="entry name" value="Dynein_AAA_lid"/>
    <property type="match status" value="1"/>
</dbReference>
<feature type="coiled-coil region" evidence="14">
    <location>
        <begin position="3104"/>
        <end position="3138"/>
    </location>
</feature>
<dbReference type="InterPro" id="IPR027417">
    <property type="entry name" value="P-loop_NTPase"/>
</dbReference>
<dbReference type="GO" id="GO:0045505">
    <property type="term" value="F:dynein intermediate chain binding"/>
    <property type="evidence" value="ECO:0007669"/>
    <property type="project" value="InterPro"/>
</dbReference>
<evidence type="ECO:0000256" key="1">
    <source>
        <dbReference type="ARBA" id="ARBA00004138"/>
    </source>
</evidence>
<feature type="domain" description="Dynein heavy chain AAA module D4" evidence="19">
    <location>
        <begin position="2606"/>
        <end position="2861"/>
    </location>
</feature>
<keyword evidence="11" id="KW-0505">Motor protein</keyword>
<evidence type="ECO:0000259" key="20">
    <source>
        <dbReference type="Pfam" id="PF12781"/>
    </source>
</evidence>
<feature type="compositionally biased region" description="Low complexity" evidence="15">
    <location>
        <begin position="16"/>
        <end position="25"/>
    </location>
</feature>
<feature type="compositionally biased region" description="Low complexity" evidence="15">
    <location>
        <begin position="87"/>
        <end position="118"/>
    </location>
</feature>
<keyword evidence="13" id="KW-0966">Cell projection</keyword>
<keyword evidence="6" id="KW-0547">Nucleotide-binding</keyword>
<evidence type="ECO:0008006" key="25">
    <source>
        <dbReference type="Google" id="ProtNLM"/>
    </source>
</evidence>
<dbReference type="Gene3D" id="1.20.920.20">
    <property type="match status" value="1"/>
</dbReference>
<dbReference type="GO" id="GO:0005929">
    <property type="term" value="C:cilium"/>
    <property type="evidence" value="ECO:0007669"/>
    <property type="project" value="UniProtKB-SubCell"/>
</dbReference>
<accession>A0AB34J4C1</accession>
<feature type="compositionally biased region" description="Basic and acidic residues" evidence="15">
    <location>
        <begin position="583"/>
        <end position="596"/>
    </location>
</feature>
<evidence type="ECO:0000256" key="8">
    <source>
        <dbReference type="ARBA" id="ARBA00023017"/>
    </source>
</evidence>
<evidence type="ECO:0000259" key="17">
    <source>
        <dbReference type="Pfam" id="PF12774"/>
    </source>
</evidence>
<dbReference type="Gene3D" id="3.20.180.20">
    <property type="entry name" value="Dynein heavy chain, N-terminal domain 2"/>
    <property type="match status" value="1"/>
</dbReference>
<evidence type="ECO:0000313" key="23">
    <source>
        <dbReference type="EMBL" id="KAL1511811.1"/>
    </source>
</evidence>
<dbReference type="InterPro" id="IPR035699">
    <property type="entry name" value="AAA_6"/>
</dbReference>
<evidence type="ECO:0000256" key="7">
    <source>
        <dbReference type="ARBA" id="ARBA00022840"/>
    </source>
</evidence>
<dbReference type="FunFam" id="1.10.8.710:FF:000001">
    <property type="entry name" value="Dynein axonemal heavy chain 2"/>
    <property type="match status" value="1"/>
</dbReference>
<evidence type="ECO:0000256" key="6">
    <source>
        <dbReference type="ARBA" id="ARBA00022741"/>
    </source>
</evidence>
<keyword evidence="7" id="KW-0067">ATP-binding</keyword>
<feature type="region of interest" description="Disordered" evidence="15">
    <location>
        <begin position="2179"/>
        <end position="2233"/>
    </location>
</feature>
<evidence type="ECO:0000256" key="14">
    <source>
        <dbReference type="SAM" id="Coils"/>
    </source>
</evidence>
<dbReference type="Pfam" id="PF12775">
    <property type="entry name" value="AAA_7"/>
    <property type="match status" value="1"/>
</dbReference>
<dbReference type="InterPro" id="IPR041466">
    <property type="entry name" value="Dynein_AAA5_ext"/>
</dbReference>
<dbReference type="Gene3D" id="3.40.50.300">
    <property type="entry name" value="P-loop containing nucleotide triphosphate hydrolases"/>
    <property type="match status" value="4"/>
</dbReference>
<organism evidence="23 24">
    <name type="scientific">Prymnesium parvum</name>
    <name type="common">Toxic golden alga</name>
    <dbReference type="NCBI Taxonomy" id="97485"/>
    <lineage>
        <taxon>Eukaryota</taxon>
        <taxon>Haptista</taxon>
        <taxon>Haptophyta</taxon>
        <taxon>Prymnesiophyceae</taxon>
        <taxon>Prymnesiales</taxon>
        <taxon>Prymnesiaceae</taxon>
        <taxon>Prymnesium</taxon>
    </lineage>
</organism>
<evidence type="ECO:0000256" key="13">
    <source>
        <dbReference type="ARBA" id="ARBA00023273"/>
    </source>
</evidence>
<evidence type="ECO:0000259" key="21">
    <source>
        <dbReference type="Pfam" id="PF17852"/>
    </source>
</evidence>
<dbReference type="InterPro" id="IPR043157">
    <property type="entry name" value="Dynein_AAA1S"/>
</dbReference>
<dbReference type="InterPro" id="IPR026983">
    <property type="entry name" value="DHC"/>
</dbReference>
<dbReference type="FunFam" id="1.20.140.100:FF:000001">
    <property type="entry name" value="dynein heavy chain 17, axonemal"/>
    <property type="match status" value="1"/>
</dbReference>
<feature type="domain" description="Dynein heavy chain linker" evidence="16">
    <location>
        <begin position="1019"/>
        <end position="1422"/>
    </location>
</feature>
<dbReference type="Proteomes" id="UP001515480">
    <property type="component" value="Unassembled WGS sequence"/>
</dbReference>
<evidence type="ECO:0000256" key="15">
    <source>
        <dbReference type="SAM" id="MobiDB-lite"/>
    </source>
</evidence>
<dbReference type="Pfam" id="PF12774">
    <property type="entry name" value="AAA_6"/>
    <property type="match status" value="1"/>
</dbReference>
<evidence type="ECO:0000256" key="12">
    <source>
        <dbReference type="ARBA" id="ARBA00023212"/>
    </source>
</evidence>
<dbReference type="EMBL" id="JBGBPQ010000013">
    <property type="protein sequence ID" value="KAL1511811.1"/>
    <property type="molecule type" value="Genomic_DNA"/>
</dbReference>
<dbReference type="InterPro" id="IPR024743">
    <property type="entry name" value="Dynein_HC_stalk"/>
</dbReference>
<dbReference type="GO" id="GO:0051959">
    <property type="term" value="F:dynein light intermediate chain binding"/>
    <property type="evidence" value="ECO:0007669"/>
    <property type="project" value="InterPro"/>
</dbReference>
<dbReference type="Pfam" id="PF12780">
    <property type="entry name" value="AAA_8"/>
    <property type="match status" value="1"/>
</dbReference>
<dbReference type="FunFam" id="1.20.920.30:FF:000002">
    <property type="entry name" value="Dynein axonemal heavy chain 3"/>
    <property type="match status" value="1"/>
</dbReference>
<keyword evidence="9 14" id="KW-0175">Coiled coil</keyword>
<feature type="domain" description="Dynein heavy chain hydrolytic ATP-binding dynein motor region" evidence="17">
    <location>
        <begin position="1562"/>
        <end position="1888"/>
    </location>
</feature>
<reference evidence="23 24" key="1">
    <citation type="journal article" date="2024" name="Science">
        <title>Giant polyketide synthase enzymes in the biosynthesis of giant marine polyether toxins.</title>
        <authorList>
            <person name="Fallon T.R."/>
            <person name="Shende V.V."/>
            <person name="Wierzbicki I.H."/>
            <person name="Pendleton A.L."/>
            <person name="Watervoot N.F."/>
            <person name="Auber R.P."/>
            <person name="Gonzalez D.J."/>
            <person name="Wisecaver J.H."/>
            <person name="Moore B.S."/>
        </authorList>
    </citation>
    <scope>NUCLEOTIDE SEQUENCE [LARGE SCALE GENOMIC DNA]</scope>
    <source>
        <strain evidence="23 24">12B1</strain>
    </source>
</reference>
<keyword evidence="8" id="KW-0243">Dynein</keyword>
<evidence type="ECO:0000256" key="9">
    <source>
        <dbReference type="ARBA" id="ARBA00023054"/>
    </source>
</evidence>
<dbReference type="InterPro" id="IPR054354">
    <property type="entry name" value="DYNC2H1-like_lid"/>
</dbReference>
<feature type="domain" description="Dynein heavy chain coiled coil stalk" evidence="18">
    <location>
        <begin position="2875"/>
        <end position="3205"/>
    </location>
</feature>
<dbReference type="Pfam" id="PF12777">
    <property type="entry name" value="MT"/>
    <property type="match status" value="1"/>
</dbReference>
<feature type="compositionally biased region" description="Low complexity" evidence="15">
    <location>
        <begin position="140"/>
        <end position="160"/>
    </location>
</feature>
<feature type="domain" description="Dynein heavy chain ATP-binding dynein motor region" evidence="20">
    <location>
        <begin position="3236"/>
        <end position="3458"/>
    </location>
</feature>
<keyword evidence="12" id="KW-0206">Cytoskeleton</keyword>
<dbReference type="GO" id="GO:0007018">
    <property type="term" value="P:microtubule-based movement"/>
    <property type="evidence" value="ECO:0007669"/>
    <property type="project" value="InterPro"/>
</dbReference>
<dbReference type="Gene3D" id="1.20.58.1120">
    <property type="match status" value="1"/>
</dbReference>
<evidence type="ECO:0000256" key="4">
    <source>
        <dbReference type="ARBA" id="ARBA00022490"/>
    </source>
</evidence>
<dbReference type="InterPro" id="IPR013602">
    <property type="entry name" value="Dynein_heavy_linker"/>
</dbReference>
<feature type="domain" description="Dynein heavy chain AAA 5 extension" evidence="21">
    <location>
        <begin position="2061"/>
        <end position="2169"/>
    </location>
</feature>
<dbReference type="Pfam" id="PF22597">
    <property type="entry name" value="DYN_lid"/>
    <property type="match status" value="1"/>
</dbReference>
<comment type="similarity">
    <text evidence="3">Belongs to the dynein heavy chain family.</text>
</comment>
<dbReference type="InterPro" id="IPR035706">
    <property type="entry name" value="AAA_9"/>
</dbReference>
<dbReference type="Gene3D" id="1.20.920.30">
    <property type="match status" value="1"/>
</dbReference>
<dbReference type="InterPro" id="IPR042222">
    <property type="entry name" value="Dynein_2_N"/>
</dbReference>
<name>A0AB34J4C1_PRYPA</name>
<keyword evidence="24" id="KW-1185">Reference proteome</keyword>
<gene>
    <name evidence="23" type="ORF">AB1Y20_005097</name>
</gene>
<evidence type="ECO:0000256" key="10">
    <source>
        <dbReference type="ARBA" id="ARBA00023069"/>
    </source>
</evidence>
<evidence type="ECO:0000256" key="2">
    <source>
        <dbReference type="ARBA" id="ARBA00004245"/>
    </source>
</evidence>
<keyword evidence="4" id="KW-0963">Cytoplasm</keyword>
<evidence type="ECO:0000256" key="5">
    <source>
        <dbReference type="ARBA" id="ARBA00022701"/>
    </source>
</evidence>
<dbReference type="FunFam" id="3.20.180.20:FF:000003">
    <property type="entry name" value="Dynein heavy chain 12, axonemal"/>
    <property type="match status" value="1"/>
</dbReference>
<dbReference type="GO" id="GO:0005524">
    <property type="term" value="F:ATP binding"/>
    <property type="evidence" value="ECO:0007669"/>
    <property type="project" value="UniProtKB-KW"/>
</dbReference>
<dbReference type="Gene3D" id="1.20.140.100">
    <property type="entry name" value="Dynein heavy chain, N-terminal domain 2"/>
    <property type="match status" value="1"/>
</dbReference>
<feature type="region of interest" description="Disordered" evidence="15">
    <location>
        <begin position="1"/>
        <end position="176"/>
    </location>
</feature>
<dbReference type="PANTHER" id="PTHR45703">
    <property type="entry name" value="DYNEIN HEAVY CHAIN"/>
    <property type="match status" value="1"/>
</dbReference>